<feature type="domain" description="Peptidase M10 serralysin C-terminal" evidence="11">
    <location>
        <begin position="1859"/>
        <end position="1909"/>
    </location>
</feature>
<comment type="caution">
    <text evidence="12">The sequence shown here is derived from an EMBL/GenBank/DDBJ whole genome shotgun (WGS) entry which is preliminary data.</text>
</comment>
<name>A0ABS5IAG1_9PROT</name>
<feature type="compositionally biased region" description="Gly residues" evidence="9">
    <location>
        <begin position="428"/>
        <end position="441"/>
    </location>
</feature>
<evidence type="ECO:0000259" key="10">
    <source>
        <dbReference type="Pfam" id="PF04773"/>
    </source>
</evidence>
<dbReference type="InterPro" id="IPR003995">
    <property type="entry name" value="RTX_toxin_determinant-A"/>
</dbReference>
<feature type="region of interest" description="Disordered" evidence="9">
    <location>
        <begin position="537"/>
        <end position="575"/>
    </location>
</feature>
<feature type="compositionally biased region" description="Low complexity" evidence="9">
    <location>
        <begin position="388"/>
        <end position="399"/>
    </location>
</feature>
<dbReference type="InterPro" id="IPR006860">
    <property type="entry name" value="FecR"/>
</dbReference>
<dbReference type="Gene3D" id="2.150.10.10">
    <property type="entry name" value="Serralysin-like metalloprotease, C-terminal"/>
    <property type="match status" value="6"/>
</dbReference>
<dbReference type="InterPro" id="IPR011049">
    <property type="entry name" value="Serralysin-like_metalloprot_C"/>
</dbReference>
<dbReference type="RefSeq" id="WP_211546971.1">
    <property type="nucleotide sequence ID" value="NZ_JAGTUF010000004.1"/>
</dbReference>
<feature type="region of interest" description="Disordered" evidence="9">
    <location>
        <begin position="308"/>
        <end position="462"/>
    </location>
</feature>
<feature type="compositionally biased region" description="Polar residues" evidence="9">
    <location>
        <begin position="557"/>
        <end position="571"/>
    </location>
</feature>
<dbReference type="SUPFAM" id="SSF51120">
    <property type="entry name" value="beta-Roll"/>
    <property type="match status" value="6"/>
</dbReference>
<dbReference type="PROSITE" id="PS00330">
    <property type="entry name" value="HEMOLYSIN_CALCIUM"/>
    <property type="match status" value="3"/>
</dbReference>
<comment type="subcellular location">
    <subcellularLocation>
        <location evidence="2">Membrane</location>
    </subcellularLocation>
    <subcellularLocation>
        <location evidence="3">Secreted</location>
    </subcellularLocation>
</comment>
<dbReference type="EMBL" id="JAGTUF010000004">
    <property type="protein sequence ID" value="MBR9971314.1"/>
    <property type="molecule type" value="Genomic_DNA"/>
</dbReference>
<proteinExistence type="predicted"/>
<feature type="compositionally biased region" description="Low complexity" evidence="9">
    <location>
        <begin position="538"/>
        <end position="549"/>
    </location>
</feature>
<evidence type="ECO:0000256" key="6">
    <source>
        <dbReference type="ARBA" id="ARBA00022737"/>
    </source>
</evidence>
<reference evidence="12 13" key="1">
    <citation type="submission" date="2021-04" db="EMBL/GenBank/DDBJ databases">
        <title>Magnetospirillum sulfuroxidans sp. nov., a facultative chemolithoautotrophic sulfur-oxidizing alphaproteobacterium isolated from freshwater sediment and proposals for Paramagetospirillum gen. nov., and Magnetospirillaceae fam. nov.</title>
        <authorList>
            <person name="Koziaeva V."/>
            <person name="Geelhoed J.S."/>
            <person name="Sorokin D.Y."/>
            <person name="Grouzdev D.S."/>
        </authorList>
    </citation>
    <scope>NUCLEOTIDE SEQUENCE [LARGE SCALE GENOMIC DNA]</scope>
    <source>
        <strain evidence="12 13">J10</strain>
    </source>
</reference>
<evidence type="ECO:0000256" key="4">
    <source>
        <dbReference type="ARBA" id="ARBA00022525"/>
    </source>
</evidence>
<dbReference type="Pfam" id="PF04773">
    <property type="entry name" value="FecR"/>
    <property type="match status" value="1"/>
</dbReference>
<feature type="compositionally biased region" description="Low complexity" evidence="9">
    <location>
        <begin position="448"/>
        <end position="462"/>
    </location>
</feature>
<keyword evidence="7" id="KW-0843">Virulence</keyword>
<dbReference type="Pfam" id="PF00353">
    <property type="entry name" value="HemolysinCabind"/>
    <property type="match status" value="8"/>
</dbReference>
<evidence type="ECO:0000256" key="9">
    <source>
        <dbReference type="SAM" id="MobiDB-lite"/>
    </source>
</evidence>
<evidence type="ECO:0000256" key="2">
    <source>
        <dbReference type="ARBA" id="ARBA00004370"/>
    </source>
</evidence>
<dbReference type="Pfam" id="PF08548">
    <property type="entry name" value="Peptidase_M10_C"/>
    <property type="match status" value="1"/>
</dbReference>
<evidence type="ECO:0000256" key="5">
    <source>
        <dbReference type="ARBA" id="ARBA00022656"/>
    </source>
</evidence>
<keyword evidence="6" id="KW-0677">Repeat</keyword>
<evidence type="ECO:0000256" key="1">
    <source>
        <dbReference type="ARBA" id="ARBA00001913"/>
    </source>
</evidence>
<evidence type="ECO:0000313" key="12">
    <source>
        <dbReference type="EMBL" id="MBR9971314.1"/>
    </source>
</evidence>
<evidence type="ECO:0000313" key="13">
    <source>
        <dbReference type="Proteomes" id="UP000680714"/>
    </source>
</evidence>
<feature type="compositionally biased region" description="Polar residues" evidence="9">
    <location>
        <begin position="308"/>
        <end position="329"/>
    </location>
</feature>
<dbReference type="Gene3D" id="2.160.20.160">
    <property type="match status" value="1"/>
</dbReference>
<keyword evidence="4" id="KW-0964">Secreted</keyword>
<gene>
    <name evidence="12" type="ORF">KEC16_06285</name>
</gene>
<protein>
    <submittedName>
        <fullName evidence="12">FecR domain-containing protein</fullName>
    </submittedName>
</protein>
<evidence type="ECO:0000256" key="8">
    <source>
        <dbReference type="ARBA" id="ARBA00023136"/>
    </source>
</evidence>
<accession>A0ABS5IAG1</accession>
<dbReference type="PANTHER" id="PTHR38340">
    <property type="entry name" value="S-LAYER PROTEIN"/>
    <property type="match status" value="1"/>
</dbReference>
<evidence type="ECO:0000256" key="3">
    <source>
        <dbReference type="ARBA" id="ARBA00004613"/>
    </source>
</evidence>
<feature type="compositionally biased region" description="Polar residues" evidence="9">
    <location>
        <begin position="371"/>
        <end position="381"/>
    </location>
</feature>
<dbReference type="InterPro" id="IPR050557">
    <property type="entry name" value="RTX_toxin/Mannuronan_C5-epim"/>
</dbReference>
<organism evidence="12 13">
    <name type="scientific">Magnetospirillum sulfuroxidans</name>
    <dbReference type="NCBI Taxonomy" id="611300"/>
    <lineage>
        <taxon>Bacteria</taxon>
        <taxon>Pseudomonadati</taxon>
        <taxon>Pseudomonadota</taxon>
        <taxon>Alphaproteobacteria</taxon>
        <taxon>Rhodospirillales</taxon>
        <taxon>Rhodospirillaceae</taxon>
        <taxon>Magnetospirillum</taxon>
    </lineage>
</organism>
<keyword evidence="5" id="KW-0800">Toxin</keyword>
<feature type="domain" description="FecR protein" evidence="10">
    <location>
        <begin position="143"/>
        <end position="240"/>
    </location>
</feature>
<dbReference type="PRINTS" id="PR01488">
    <property type="entry name" value="RTXTOXINA"/>
</dbReference>
<evidence type="ECO:0000256" key="7">
    <source>
        <dbReference type="ARBA" id="ARBA00023026"/>
    </source>
</evidence>
<dbReference type="Proteomes" id="UP000680714">
    <property type="component" value="Unassembled WGS sequence"/>
</dbReference>
<sequence length="2990" mass="297840">MSISTTTGASAAHEPDAVAIAVPAGAQVVTLPAGLNLGDAQFIRHGGDLEIVLPDGRHIVLPDFFGGGGSPALSTIDGQMLPADLVARLAGPLAPGQFAQAGGGGSDLVQIGVVDKLSGTVTVRHADGTTETLQQGSPIYQGDEIITPPSGAVGIVLADRSTFSLGSSGRMVMDELVYDPAAKDGHASMSVLKGNFSFVSGQIAHSGPDAMQVRTPVMTIGVRGTTVAGQVGDNGETSVALVGDPGGGSGQITVSNASGMQVLSQPNTMLSVQSSFAPFAPPVVVEPSVIANTFGDAVGSLPVPPTTSTLEWNTVPGQNQPAPTEQIQQRPEAGATIQVDSPGGTQVMPPAPTTAPDTTPQGGAAEPGAPTEQNAGSQNGAVSGGEAAGAAGATEQAGTGATGTGTTGTGTTGTGTGTGGNAAPTGDGNPGGNANPGGTGDDGFSRYTPGPVIPSTTGITPPSTTIAEVIQQNSAAATGGNSTATELVGGAGNAAGSNGGTSSANDAKQVVGNAASGGGDIVDTVINGGSTGAGTGAIGVTPGTGSSNTGTGGVSSDLGNETETGGNTDPTPTVVGNVRIVDGPVSGIFVFRDANNDGRFDVGEAYGRTDASGYVNLAGTGGTIIALPAGTKFRDADSDGLFDPGEQYAIPNADGSVTVPGSGGSLVTLPGGTDTTSGASVTIVLKAYGTSGLVTPLTTLLRELSGPNPSAQTLAANEAKIVEALGLPAGTSLSTDPTGNTALSAAGAKVLAAVSVMTAGLGSSGETSSSVFSALATVLNNAAGGTVDFATALSDTLSDLGLSGIKLTSLTNLASQAAALAQSNPTALDDFLDQNFDGLSSAGVTGDPNNIENIRANLSYLQAQGVTSLHITSGSVTDLSPADVDGLTFIVSGGAQVGVRGWTSDINAHDFSGVTSIVVDDGGDATVVYGYDNFNAYRAITTTSNSITLTYGVRLSDGDSLVSWGVDGTDVFGVVRQIDVEDGAHVTLSAAQLQRMALFSWPVNKGSGNLDVQVSGDVSFMMLDQADRLIVTGAVTLSQSQFVSWGANVIKGDNTLAVTGVIGDVTAVDFSGVDSLNATGAVTMTEDQYAGLRTAGASVSMNGHWMGLTQVSGTLTLSAADLQVVNALSFTGDVTLTQAQYAEISTHEPFITRNGYNLILSVSDSLSVSSNRLGAIDVVEVTGDVTMTLAQYQALIDAGAIFSVDGHKLTVTGVSGDISGLDLSVVTDLVLSGDTSMTPDQQASLNGHITGSGSVSAALDNVSDETNESFVAEAGGNVGFHGNVAHYRFSGEFSENGVIIVSDQRDPETAGFDGSDIITDIKNLMGGYSLYFADGAATIGNDGDIYLDFSDTANSVLVGDGLDIVRLNGGDDTLVVDAQSNVAGMAIQGNSGTDTIEAWGAVDLSGATLSGFEKLKGGGPVTMVALTAAQAAGLEISGADTAMTVVLTNVSDISAGLTTSNWGADDHIELAGQSSAADVLVGDDSSVIFNIGSGDQATGGTGDDIYKLVADSQSGKPFEGMIKISDTGGMDTIDVRVLSENAAYEYAFDGMTRDGDDLVLHLDAGAGGGTIVINDHFNGHAVERFLTKSTGDMYEYIANGLTGTALDEMIIGTTGGEVLTGGGGQDEFFGDGGADTFAGDGRDGVNYTVLTNFNSDAGGLVMTGALSASGDGSATLNNGLGNSWTQAYQGIVDITGTGGADVLYGAAVTTGYSTLNGGLGDDVLYDGGTGRTVADYSDTAGPYFGVNISLDDAGTGIVTGASGIDTTHGIHHFVGSAFGDSFSGSSGNDTFEAGGGNDTFRGGDGWDTITFWNTEAGVHVDLFFETVSNDGFGDVDDIYDVEQVFGSKFDDVIVGNDQNNALSGQAGADELTGRGGADQFIYEQNGQSTVDAYDTITDFGNGMDTINLYGAAGYTAAAEAAIESEVGADPSMAAVISYVAGTMAANSIIFFTWNGSGYVYVKGAGSGSVSYDGTLIELAGVTSAPVLSGGNTLVAVPYATEGDDILAGSSGSDNIASLAGNDTIIASAGTDVVDGGDGIDTLDYSGASASVNANFISHTAISGGSTTTFSAIEAITGSAYDDTVQGSDDDVIVRGGGGDDHIYGGNGADSLYGDDGRDTFGGSGGDDYINGGDGEDSLLYTASSAAVTVDLLAGIATGEGTDTLVSIEAVTGSAHDDTISGGDAAETLNGYHGADVLTGGGGGDTFLIANFYQSNLSDGHDTITDFGTGNDRIVFAQAAGYTYNSNLALSAPADLAAAVSQAASLLSINPNTIGFFVYNGDGYLYAQGSGSGSSSFDTALVKLTGVTSAPIFDGTSVFTSSAVVASNGDDVLIGTSGDDNIAGLAGDDMLDGGAGDDMLDGGVGDDILTGGTGNDTFALNGEGTDSVTDFGANGDTDILTFLIDGGGRDFQHLADGGVVGSATSVVAMDSLTTSGEHLVASVVAGKINTLSGFHQGSQGVFLVSDGTATAVWQWSDISAGQTPADGRVTTGELSLIGVLSGVSVANLTAANLSDFAALQSEQTEFDDYVIGTSGVDVIASLAGNDLIVANGGADQIDAGSGFDRIYLRGAAMVGAVVDGGQGQDSLIIAGSGAINLDDVTLTGVEFVEFQGAMPGTDHVTSVSISAQSFAAAVMAAEHSEGAPMVFGANSLNSNHSVDFSIDASGGGDLLESLSNVYFHDLTSLTIDASAATTALTATAMVGEYATTVLGGSGDDSVNMGNSVTDQTMLVDLGEGNDTLTVGDYVSLSGSAALEGGDGTDGLVVAFGATLNGAAIHGFETITLAGAENWALTGLKISGAGGNQSVEIDIAAGSFDVSGISFVNWDSGDSLFVGGSESDDIILGSNMAETIGGSGGNDELTGNGGADVFLFSGSGAVVDVAGMGTDTITDFTTGVDKIGLDVDFFDLGGTGSLSASQFWESTMEMDVSVGGDYSSDDSAGAGIIVIGSGSDSQVWYTDDVSAASQTNSYQLANLTNVDSTSVQSSDFEKVA</sequence>
<keyword evidence="13" id="KW-1185">Reference proteome</keyword>
<dbReference type="InterPro" id="IPR001343">
    <property type="entry name" value="Hemolysn_Ca-bd"/>
</dbReference>
<dbReference type="InterPro" id="IPR013858">
    <property type="entry name" value="Peptidase_M10B_C"/>
</dbReference>
<comment type="cofactor">
    <cofactor evidence="1">
        <name>Ca(2+)</name>
        <dbReference type="ChEBI" id="CHEBI:29108"/>
    </cofactor>
</comment>
<evidence type="ECO:0000259" key="11">
    <source>
        <dbReference type="Pfam" id="PF08548"/>
    </source>
</evidence>
<feature type="compositionally biased region" description="Gly residues" evidence="9">
    <location>
        <begin position="400"/>
        <end position="420"/>
    </location>
</feature>
<dbReference type="InterPro" id="IPR018511">
    <property type="entry name" value="Hemolysin-typ_Ca-bd_CS"/>
</dbReference>
<dbReference type="PANTHER" id="PTHR38340:SF1">
    <property type="entry name" value="S-LAYER PROTEIN"/>
    <property type="match status" value="1"/>
</dbReference>
<dbReference type="PRINTS" id="PR00313">
    <property type="entry name" value="CABNDNGRPT"/>
</dbReference>
<keyword evidence="8" id="KW-0472">Membrane</keyword>
<feature type="compositionally biased region" description="Low complexity" evidence="9">
    <location>
        <begin position="354"/>
        <end position="364"/>
    </location>
</feature>